<reference evidence="1 2" key="1">
    <citation type="submission" date="2022-03" db="EMBL/GenBank/DDBJ databases">
        <title>Streptomyces yunnanensis P86,complete genome.</title>
        <authorList>
            <person name="Chen S."/>
            <person name="Zhang Q."/>
        </authorList>
    </citation>
    <scope>NUCLEOTIDE SEQUENCE [LARGE SCALE GENOMIC DNA]</scope>
    <source>
        <strain evidence="1 2">P86</strain>
    </source>
</reference>
<dbReference type="RefSeq" id="WP_275310623.1">
    <property type="nucleotide sequence ID" value="NZ_CP095749.1"/>
</dbReference>
<accession>A0ABY8AJT1</accession>
<proteinExistence type="predicted"/>
<dbReference type="Proteomes" id="UP001218629">
    <property type="component" value="Chromosome"/>
</dbReference>
<evidence type="ECO:0000313" key="2">
    <source>
        <dbReference type="Proteomes" id="UP001218629"/>
    </source>
</evidence>
<keyword evidence="2" id="KW-1185">Reference proteome</keyword>
<organism evidence="1 2">
    <name type="scientific">Streptomyces yunnanensis</name>
    <dbReference type="NCBI Taxonomy" id="156453"/>
    <lineage>
        <taxon>Bacteria</taxon>
        <taxon>Bacillati</taxon>
        <taxon>Actinomycetota</taxon>
        <taxon>Actinomycetes</taxon>
        <taxon>Kitasatosporales</taxon>
        <taxon>Streptomycetaceae</taxon>
        <taxon>Streptomyces</taxon>
    </lineage>
</organism>
<gene>
    <name evidence="1" type="ORF">MOV08_37645</name>
</gene>
<evidence type="ECO:0008006" key="3">
    <source>
        <dbReference type="Google" id="ProtNLM"/>
    </source>
</evidence>
<name>A0ABY8AJT1_9ACTN</name>
<evidence type="ECO:0000313" key="1">
    <source>
        <dbReference type="EMBL" id="WEB44459.1"/>
    </source>
</evidence>
<dbReference type="EMBL" id="CP095749">
    <property type="protein sequence ID" value="WEB44459.1"/>
    <property type="molecule type" value="Genomic_DNA"/>
</dbReference>
<protein>
    <recommendedName>
        <fullName evidence="3">PH domain-containing protein</fullName>
    </recommendedName>
</protein>
<sequence length="167" mass="18845">MVDRPVAEGRVRLADPDDEEVAEWRRVIDYAKRHGLEPQGRRIEKARFGTRGLEMFLTEGPHPNSLRSLHPAVAALRDDNGQLVIPPALRRRSLLLQALAAEAVRRGHEVRQGRSYYSRREGGVDVVVHDFACTITVRQEFPQSTNPERSARLVVELDPGRSGRPGR</sequence>